<evidence type="ECO:0000313" key="3">
    <source>
        <dbReference type="Proteomes" id="UP000029224"/>
    </source>
</evidence>
<evidence type="ECO:0000313" key="2">
    <source>
        <dbReference type="EMBL" id="GAL33522.1"/>
    </source>
</evidence>
<dbReference type="Gene3D" id="2.160.20.20">
    <property type="match status" value="1"/>
</dbReference>
<dbReference type="InterPro" id="IPR011050">
    <property type="entry name" value="Pectin_lyase_fold/virulence"/>
</dbReference>
<name>A0A090TQZ0_9VIBR</name>
<dbReference type="OrthoDB" id="5830105at2"/>
<dbReference type="InterPro" id="IPR012332">
    <property type="entry name" value="Autotransporter_pectin_lyase_C"/>
</dbReference>
<accession>A0A090TQZ0</accession>
<sequence>MKKFTLALPLLALSSLYSYANDAILNVEGSIQINGRTVINSDGQWAAYTTEIEVDCSENKSALRDKFDQGYSNLRISAGDCYAPRWYEELSVTFIGATDAAEGLVSISRMPEDPYDYDGDILDASSLLDVGIGAFLYIRGVNIVDNTLSETGYSTVNGELNSTIYLRDVSVTTNQAECIFGEGNSLYLRDSTLSGCSSTAIRAENNANIKMKRSTISDGEIALGLISTLAGSDNTISNVDLHLSENSYAVFENEITSIGSVVCYDNSVARSWSGEGVNYCQ</sequence>
<gene>
    <name evidence="2" type="ORF">JCM19240_2218</name>
</gene>
<keyword evidence="1" id="KW-0732">Signal</keyword>
<reference evidence="2 3" key="2">
    <citation type="submission" date="2014-09" db="EMBL/GenBank/DDBJ databases">
        <authorList>
            <consortium name="NBRP consortium"/>
            <person name="Sawabe T."/>
            <person name="Meirelles P."/>
            <person name="Nakanishi M."/>
            <person name="Sayaka M."/>
            <person name="Hattori M."/>
            <person name="Ohkuma M."/>
        </authorList>
    </citation>
    <scope>NUCLEOTIDE SEQUENCE [LARGE SCALE GENOMIC DNA]</scope>
    <source>
        <strain evidence="2 3">JCM 19240</strain>
    </source>
</reference>
<protein>
    <submittedName>
        <fullName evidence="2">Uncharacterized protein</fullName>
    </submittedName>
</protein>
<feature type="chain" id="PRO_5001864544" evidence="1">
    <location>
        <begin position="21"/>
        <end position="281"/>
    </location>
</feature>
<proteinExistence type="predicted"/>
<keyword evidence="3" id="KW-1185">Reference proteome</keyword>
<evidence type="ECO:0000256" key="1">
    <source>
        <dbReference type="SAM" id="SignalP"/>
    </source>
</evidence>
<dbReference type="AlphaFoldDB" id="A0A090TQZ0"/>
<dbReference type="SUPFAM" id="SSF51126">
    <property type="entry name" value="Pectin lyase-like"/>
    <property type="match status" value="1"/>
</dbReference>
<comment type="caution">
    <text evidence="2">The sequence shown here is derived from an EMBL/GenBank/DDBJ whole genome shotgun (WGS) entry which is preliminary data.</text>
</comment>
<dbReference type="EMBL" id="BBMT01000003">
    <property type="protein sequence ID" value="GAL33522.1"/>
    <property type="molecule type" value="Genomic_DNA"/>
</dbReference>
<reference evidence="2 3" key="1">
    <citation type="submission" date="2014-09" db="EMBL/GenBank/DDBJ databases">
        <title>Vibrio maritimus JCM 19240. (C210) whole genome shotgun sequence.</title>
        <authorList>
            <person name="Sawabe T."/>
            <person name="Meirelles P."/>
            <person name="Nakanishi M."/>
            <person name="Sayaka M."/>
            <person name="Hattori M."/>
            <person name="Ohkuma M."/>
        </authorList>
    </citation>
    <scope>NUCLEOTIDE SEQUENCE [LARGE SCALE GENOMIC DNA]</scope>
    <source>
        <strain evidence="2 3">JCM 19240</strain>
    </source>
</reference>
<feature type="signal peptide" evidence="1">
    <location>
        <begin position="1"/>
        <end position="20"/>
    </location>
</feature>
<dbReference type="Proteomes" id="UP000029224">
    <property type="component" value="Unassembled WGS sequence"/>
</dbReference>
<organism evidence="2 3">
    <name type="scientific">Vibrio maritimus</name>
    <dbReference type="NCBI Taxonomy" id="990268"/>
    <lineage>
        <taxon>Bacteria</taxon>
        <taxon>Pseudomonadati</taxon>
        <taxon>Pseudomonadota</taxon>
        <taxon>Gammaproteobacteria</taxon>
        <taxon>Vibrionales</taxon>
        <taxon>Vibrionaceae</taxon>
        <taxon>Vibrio</taxon>
    </lineage>
</organism>